<accession>A0A369TC66</accession>
<name>A0A369TC66_9PROT</name>
<evidence type="ECO:0000256" key="2">
    <source>
        <dbReference type="ARBA" id="ARBA00022679"/>
    </source>
</evidence>
<dbReference type="EMBL" id="QPMH01000025">
    <property type="protein sequence ID" value="RDD60506.1"/>
    <property type="molecule type" value="Genomic_DNA"/>
</dbReference>
<evidence type="ECO:0000256" key="1">
    <source>
        <dbReference type="ARBA" id="ARBA00022603"/>
    </source>
</evidence>
<dbReference type="InterPro" id="IPR001737">
    <property type="entry name" value="KsgA/Erm"/>
</dbReference>
<dbReference type="InterPro" id="IPR029063">
    <property type="entry name" value="SAM-dependent_MTases_sf"/>
</dbReference>
<dbReference type="PROSITE" id="PS01131">
    <property type="entry name" value="RRNA_A_DIMETH"/>
    <property type="match status" value="1"/>
</dbReference>
<dbReference type="SUPFAM" id="SSF53335">
    <property type="entry name" value="S-adenosyl-L-methionine-dependent methyltransferases"/>
    <property type="match status" value="1"/>
</dbReference>
<feature type="domain" description="Ribosomal RNA adenine methylase transferase N-terminal" evidence="5">
    <location>
        <begin position="52"/>
        <end position="190"/>
    </location>
</feature>
<proteinExistence type="predicted"/>
<dbReference type="Proteomes" id="UP000253941">
    <property type="component" value="Unassembled WGS sequence"/>
</dbReference>
<dbReference type="Gene3D" id="3.40.50.150">
    <property type="entry name" value="Vaccinia Virus protein VP39"/>
    <property type="match status" value="1"/>
</dbReference>
<dbReference type="GO" id="GO:0000179">
    <property type="term" value="F:rRNA (adenine-N6,N6-)-dimethyltransferase activity"/>
    <property type="evidence" value="ECO:0007669"/>
    <property type="project" value="InterPro"/>
</dbReference>
<keyword evidence="4" id="KW-0694">RNA-binding</keyword>
<protein>
    <submittedName>
        <fullName evidence="6">Methyltransferase domain-containing protein</fullName>
    </submittedName>
</protein>
<dbReference type="CDD" id="cd02440">
    <property type="entry name" value="AdoMet_MTases"/>
    <property type="match status" value="1"/>
</dbReference>
<dbReference type="Pfam" id="PF13649">
    <property type="entry name" value="Methyltransf_25"/>
    <property type="match status" value="1"/>
</dbReference>
<evidence type="ECO:0000313" key="7">
    <source>
        <dbReference type="Proteomes" id="UP000253941"/>
    </source>
</evidence>
<reference evidence="6 7" key="1">
    <citation type="submission" date="2018-07" db="EMBL/GenBank/DDBJ databases">
        <title>Venubactetium sediminum gen. nov., sp. nov., isolated from a marine solar saltern.</title>
        <authorList>
            <person name="Wang S."/>
        </authorList>
    </citation>
    <scope>NUCLEOTIDE SEQUENCE [LARGE SCALE GENOMIC DNA]</scope>
    <source>
        <strain evidence="6 7">WD2A32</strain>
    </source>
</reference>
<keyword evidence="7" id="KW-1185">Reference proteome</keyword>
<keyword evidence="2 6" id="KW-0808">Transferase</keyword>
<dbReference type="InterPro" id="IPR020598">
    <property type="entry name" value="rRNA_Ade_methylase_Trfase_N"/>
</dbReference>
<evidence type="ECO:0000256" key="3">
    <source>
        <dbReference type="ARBA" id="ARBA00022691"/>
    </source>
</evidence>
<dbReference type="GO" id="GO:0003723">
    <property type="term" value="F:RNA binding"/>
    <property type="evidence" value="ECO:0007669"/>
    <property type="project" value="UniProtKB-KW"/>
</dbReference>
<keyword evidence="1 6" id="KW-0489">Methyltransferase</keyword>
<evidence type="ECO:0000259" key="5">
    <source>
        <dbReference type="SMART" id="SM00650"/>
    </source>
</evidence>
<sequence>MQSSRRCEPRLSLHSSGGHVMTSQTTEIGLFLRRWLAHPLRVGAIMPSSRALARLVARNAVTSPDDTVVELGAGTGTVTRALVEAGLDEGRLVLIELDRDLVAYLRRRFPSATVIEGDASRPYDILPRDSIGKVDTVISGIPALQFPLEKQRQFIGQCFAAMRADGQLLQYTYSLASPLPTAPLKLSGKRLGLAFANVPPAHLWGYTPLEGSGIGEAAAGEAAE</sequence>
<dbReference type="AlphaFoldDB" id="A0A369TC66"/>
<evidence type="ECO:0000313" key="6">
    <source>
        <dbReference type="EMBL" id="RDD60506.1"/>
    </source>
</evidence>
<gene>
    <name evidence="6" type="ORF">DRB17_17550</name>
</gene>
<dbReference type="InterPro" id="IPR020596">
    <property type="entry name" value="rRNA_Ade_Mease_Trfase_CS"/>
</dbReference>
<dbReference type="PANTHER" id="PTHR11727">
    <property type="entry name" value="DIMETHYLADENOSINE TRANSFERASE"/>
    <property type="match status" value="1"/>
</dbReference>
<dbReference type="SMART" id="SM00650">
    <property type="entry name" value="rADc"/>
    <property type="match status" value="1"/>
</dbReference>
<keyword evidence="3" id="KW-0949">S-adenosyl-L-methionine</keyword>
<dbReference type="InterPro" id="IPR041698">
    <property type="entry name" value="Methyltransf_25"/>
</dbReference>
<dbReference type="PANTHER" id="PTHR11727:SF14">
    <property type="entry name" value="BLL8166 PROTEIN"/>
    <property type="match status" value="1"/>
</dbReference>
<organism evidence="6 7">
    <name type="scientific">Ferruginivarius sediminum</name>
    <dbReference type="NCBI Taxonomy" id="2661937"/>
    <lineage>
        <taxon>Bacteria</taxon>
        <taxon>Pseudomonadati</taxon>
        <taxon>Pseudomonadota</taxon>
        <taxon>Alphaproteobacteria</taxon>
        <taxon>Rhodospirillales</taxon>
        <taxon>Rhodospirillaceae</taxon>
        <taxon>Ferruginivarius</taxon>
    </lineage>
</organism>
<comment type="caution">
    <text evidence="6">The sequence shown here is derived from an EMBL/GenBank/DDBJ whole genome shotgun (WGS) entry which is preliminary data.</text>
</comment>
<evidence type="ECO:0000256" key="4">
    <source>
        <dbReference type="ARBA" id="ARBA00022884"/>
    </source>
</evidence>